<dbReference type="InterPro" id="IPR013154">
    <property type="entry name" value="ADH-like_N"/>
</dbReference>
<feature type="domain" description="Enoyl reductase (ER)" evidence="1">
    <location>
        <begin position="3"/>
        <end position="328"/>
    </location>
</feature>
<dbReference type="GO" id="GO:0016651">
    <property type="term" value="F:oxidoreductase activity, acting on NAD(P)H"/>
    <property type="evidence" value="ECO:0007669"/>
    <property type="project" value="InterPro"/>
</dbReference>
<dbReference type="SUPFAM" id="SSF50129">
    <property type="entry name" value="GroES-like"/>
    <property type="match status" value="1"/>
</dbReference>
<dbReference type="InterPro" id="IPR013149">
    <property type="entry name" value="ADH-like_C"/>
</dbReference>
<dbReference type="Gene3D" id="3.90.180.10">
    <property type="entry name" value="Medium-chain alcohol dehydrogenases, catalytic domain"/>
    <property type="match status" value="1"/>
</dbReference>
<dbReference type="PANTHER" id="PTHR45348:SF5">
    <property type="entry name" value="OXIDOREDUCTASE, PUTATIVE (AFU_ORTHOLOGUE AFUA_8G01420)-RELATED"/>
    <property type="match status" value="1"/>
</dbReference>
<sequence length="338" mass="36468">MKAVNISLGARDLVDRPIPEPEADEVLIKNVAVSSNPKDWKMPVFIKGYSAIEGNDVAGTIEAVGKGVTKFKKGDRVCAFTRMTDGDRYGAYGEYSVSPACTVAKLGDKTSFEDAAALPLPYATATMGLFRQMRVEEPGSSKPRDGAILVWGGATTVGVYAIQLAKLAGYHVVAVSGSSQDVALKYGADENLDYRNKSNEDLAAGIRKSNGGKGVKYVFDAVSENETHAVAARALEGVEGAVYGHVLPLSDEELKVFSDNVRVVRIMCRAAYVEEAKEGEKWFDWLGPALEKGEIKPQRVTIVPGGLEGVSEGLRRLEQHEVRGEKLVYRIKETPGLA</sequence>
<keyword evidence="3" id="KW-1185">Reference proteome</keyword>
<dbReference type="SMART" id="SM00829">
    <property type="entry name" value="PKS_ER"/>
    <property type="match status" value="1"/>
</dbReference>
<organism evidence="2 3">
    <name type="scientific">Rhodotorula mucilaginosa</name>
    <name type="common">Yeast</name>
    <name type="synonym">Rhodotorula rubra</name>
    <dbReference type="NCBI Taxonomy" id="5537"/>
    <lineage>
        <taxon>Eukaryota</taxon>
        <taxon>Fungi</taxon>
        <taxon>Dikarya</taxon>
        <taxon>Basidiomycota</taxon>
        <taxon>Pucciniomycotina</taxon>
        <taxon>Microbotryomycetes</taxon>
        <taxon>Sporidiobolales</taxon>
        <taxon>Sporidiobolaceae</taxon>
        <taxon>Rhodotorula</taxon>
    </lineage>
</organism>
<dbReference type="CDD" id="cd08249">
    <property type="entry name" value="enoyl_reductase_like"/>
    <property type="match status" value="1"/>
</dbReference>
<proteinExistence type="predicted"/>
<evidence type="ECO:0000259" key="1">
    <source>
        <dbReference type="SMART" id="SM00829"/>
    </source>
</evidence>
<gene>
    <name evidence="2" type="ORF">C6P46_005759</name>
</gene>
<dbReference type="EMBL" id="PUHQ01000066">
    <property type="protein sequence ID" value="KAG0658396.1"/>
    <property type="molecule type" value="Genomic_DNA"/>
</dbReference>
<evidence type="ECO:0000313" key="2">
    <source>
        <dbReference type="EMBL" id="KAG0658396.1"/>
    </source>
</evidence>
<comment type="caution">
    <text evidence="2">The sequence shown here is derived from an EMBL/GenBank/DDBJ whole genome shotgun (WGS) entry which is preliminary data.</text>
</comment>
<protein>
    <recommendedName>
        <fullName evidence="1">Enoyl reductase (ER) domain-containing protein</fullName>
    </recommendedName>
</protein>
<name>A0A9P6VZY3_RHOMI</name>
<dbReference type="PANTHER" id="PTHR45348">
    <property type="entry name" value="HYPOTHETICAL OXIDOREDUCTASE (EUROFUNG)"/>
    <property type="match status" value="1"/>
</dbReference>
<dbReference type="OrthoDB" id="3233595at2759"/>
<evidence type="ECO:0000313" key="3">
    <source>
        <dbReference type="Proteomes" id="UP000777482"/>
    </source>
</evidence>
<dbReference type="Pfam" id="PF08240">
    <property type="entry name" value="ADH_N"/>
    <property type="match status" value="1"/>
</dbReference>
<dbReference type="InterPro" id="IPR011032">
    <property type="entry name" value="GroES-like_sf"/>
</dbReference>
<dbReference type="Pfam" id="PF00107">
    <property type="entry name" value="ADH_zinc_N"/>
    <property type="match status" value="1"/>
</dbReference>
<dbReference type="InterPro" id="IPR020843">
    <property type="entry name" value="ER"/>
</dbReference>
<dbReference type="InterPro" id="IPR047122">
    <property type="entry name" value="Trans-enoyl_RdTase-like"/>
</dbReference>
<dbReference type="InterPro" id="IPR036291">
    <property type="entry name" value="NAD(P)-bd_dom_sf"/>
</dbReference>
<dbReference type="AlphaFoldDB" id="A0A9P6VZY3"/>
<reference evidence="2 3" key="1">
    <citation type="submission" date="2020-11" db="EMBL/GenBank/DDBJ databases">
        <title>Kefir isolates.</title>
        <authorList>
            <person name="Marcisauskas S."/>
            <person name="Kim Y."/>
            <person name="Blasche S."/>
        </authorList>
    </citation>
    <scope>NUCLEOTIDE SEQUENCE [LARGE SCALE GENOMIC DNA]</scope>
    <source>
        <strain evidence="2 3">KR</strain>
    </source>
</reference>
<dbReference type="Gene3D" id="3.40.50.720">
    <property type="entry name" value="NAD(P)-binding Rossmann-like Domain"/>
    <property type="match status" value="1"/>
</dbReference>
<dbReference type="Proteomes" id="UP000777482">
    <property type="component" value="Unassembled WGS sequence"/>
</dbReference>
<dbReference type="SUPFAM" id="SSF51735">
    <property type="entry name" value="NAD(P)-binding Rossmann-fold domains"/>
    <property type="match status" value="1"/>
</dbReference>
<accession>A0A9P6VZY3</accession>